<dbReference type="EMBL" id="JADWNA010000002">
    <property type="protein sequence ID" value="MBJ8389171.1"/>
    <property type="molecule type" value="Genomic_DNA"/>
</dbReference>
<sequence length="268" mass="29167">MKKERFTTLRCGMAGVHAVSADTSFRFGRHTHDQFGIGLIVRGAQVSMSGRGRVEAVVGNVITVNPGEVHDGSPLGTESRSWRMLYFDPTVLSGAMQVLTESRSGCVELSSPVFRNREPAAHFSTLFRILTDSRGGHSEIEQEETLLFLLAGLLASPRIEKKGVPKSIILAKERIDDDPSLPLSLHELSALGGVSQFQLLRAFSTVTGLTPHAYLIQRRLQKARQLIAGGMPLTDASYTAGFADQSHMTRLFVRTYGITPGAYAAAIK</sequence>
<dbReference type="Proteomes" id="UP000548504">
    <property type="component" value="Unassembled WGS sequence"/>
</dbReference>
<dbReference type="PANTHER" id="PTHR46796:SF2">
    <property type="entry name" value="TRANSCRIPTIONAL REGULATORY PROTEIN"/>
    <property type="match status" value="1"/>
</dbReference>
<evidence type="ECO:0000313" key="5">
    <source>
        <dbReference type="EMBL" id="MBC2618047.1"/>
    </source>
</evidence>
<dbReference type="InterPro" id="IPR009057">
    <property type="entry name" value="Homeodomain-like_sf"/>
</dbReference>
<evidence type="ECO:0000313" key="7">
    <source>
        <dbReference type="Proteomes" id="UP000548504"/>
    </source>
</evidence>
<dbReference type="GO" id="GO:0043565">
    <property type="term" value="F:sequence-specific DNA binding"/>
    <property type="evidence" value="ECO:0007669"/>
    <property type="project" value="InterPro"/>
</dbReference>
<dbReference type="InterPro" id="IPR003313">
    <property type="entry name" value="AraC-bd"/>
</dbReference>
<dbReference type="Pfam" id="PF02311">
    <property type="entry name" value="AraC_binding"/>
    <property type="match status" value="1"/>
</dbReference>
<evidence type="ECO:0000256" key="3">
    <source>
        <dbReference type="ARBA" id="ARBA00023163"/>
    </source>
</evidence>
<dbReference type="InterPro" id="IPR018060">
    <property type="entry name" value="HTH_AraC"/>
</dbReference>
<keyword evidence="2" id="KW-0238">DNA-binding</keyword>
<proteinExistence type="predicted"/>
<dbReference type="Gene3D" id="1.10.10.60">
    <property type="entry name" value="Homeodomain-like"/>
    <property type="match status" value="2"/>
</dbReference>
<dbReference type="SMART" id="SM00342">
    <property type="entry name" value="HTH_ARAC"/>
    <property type="match status" value="1"/>
</dbReference>
<keyword evidence="8" id="KW-1185">Reference proteome</keyword>
<evidence type="ECO:0000256" key="1">
    <source>
        <dbReference type="ARBA" id="ARBA00023015"/>
    </source>
</evidence>
<dbReference type="InterPro" id="IPR050204">
    <property type="entry name" value="AraC_XylS_family_regulators"/>
</dbReference>
<keyword evidence="3" id="KW-0804">Transcription</keyword>
<evidence type="ECO:0000313" key="6">
    <source>
        <dbReference type="EMBL" id="MBJ8389171.1"/>
    </source>
</evidence>
<keyword evidence="1" id="KW-0805">Transcription regulation</keyword>
<dbReference type="PANTHER" id="PTHR46796">
    <property type="entry name" value="HTH-TYPE TRANSCRIPTIONAL ACTIVATOR RHAS-RELATED"/>
    <property type="match status" value="1"/>
</dbReference>
<dbReference type="AlphaFoldDB" id="A0A7X1EF28"/>
<dbReference type="SUPFAM" id="SSF46689">
    <property type="entry name" value="Homeodomain-like"/>
    <property type="match status" value="2"/>
</dbReference>
<evidence type="ECO:0000313" key="8">
    <source>
        <dbReference type="Proteomes" id="UP001318920"/>
    </source>
</evidence>
<dbReference type="InterPro" id="IPR037923">
    <property type="entry name" value="HTH-like"/>
</dbReference>
<reference evidence="5 7" key="1">
    <citation type="submission" date="2020-08" db="EMBL/GenBank/DDBJ databases">
        <title>Emergence and comparative genomics analysis of Citrobacter in Fennec fox imported from North Africa to China.</title>
        <authorList>
            <person name="Zheng B."/>
        </authorList>
    </citation>
    <scope>NUCLEOTIDE SEQUENCE [LARGE SCALE GENOMIC DNA]</scope>
    <source>
        <strain evidence="5 7">FF141</strain>
    </source>
</reference>
<dbReference type="Proteomes" id="UP001318920">
    <property type="component" value="Unassembled WGS sequence"/>
</dbReference>
<evidence type="ECO:0000256" key="2">
    <source>
        <dbReference type="ARBA" id="ARBA00023125"/>
    </source>
</evidence>
<dbReference type="SUPFAM" id="SSF51215">
    <property type="entry name" value="Regulatory protein AraC"/>
    <property type="match status" value="1"/>
</dbReference>
<dbReference type="GO" id="GO:0003700">
    <property type="term" value="F:DNA-binding transcription factor activity"/>
    <property type="evidence" value="ECO:0007669"/>
    <property type="project" value="InterPro"/>
</dbReference>
<dbReference type="Pfam" id="PF12833">
    <property type="entry name" value="HTH_18"/>
    <property type="match status" value="1"/>
</dbReference>
<name>A0A7X1EF28_9ENTR</name>
<feature type="domain" description="HTH araC/xylS-type" evidence="4">
    <location>
        <begin position="169"/>
        <end position="266"/>
    </location>
</feature>
<dbReference type="EMBL" id="JACLAG010000001">
    <property type="protein sequence ID" value="MBC2618047.1"/>
    <property type="molecule type" value="Genomic_DNA"/>
</dbReference>
<dbReference type="RefSeq" id="WP_085047700.1">
    <property type="nucleotide sequence ID" value="NZ_JACLAG010000001.1"/>
</dbReference>
<comment type="caution">
    <text evidence="5">The sequence shown here is derived from an EMBL/GenBank/DDBJ whole genome shotgun (WGS) entry which is preliminary data.</text>
</comment>
<evidence type="ECO:0000259" key="4">
    <source>
        <dbReference type="PROSITE" id="PS01124"/>
    </source>
</evidence>
<organism evidence="5 7">
    <name type="scientific">Citrobacter cronae</name>
    <dbReference type="NCBI Taxonomy" id="1748967"/>
    <lineage>
        <taxon>Bacteria</taxon>
        <taxon>Pseudomonadati</taxon>
        <taxon>Pseudomonadota</taxon>
        <taxon>Gammaproteobacteria</taxon>
        <taxon>Enterobacterales</taxon>
        <taxon>Enterobacteriaceae</taxon>
        <taxon>Citrobacter</taxon>
        <taxon>Citrobacter freundii complex</taxon>
    </lineage>
</organism>
<dbReference type="PROSITE" id="PS01124">
    <property type="entry name" value="HTH_ARAC_FAMILY_2"/>
    <property type="match status" value="1"/>
</dbReference>
<accession>A0A7X1EF28</accession>
<protein>
    <submittedName>
        <fullName evidence="5">AraC family transcriptional regulator</fullName>
    </submittedName>
</protein>
<reference evidence="6 8" key="2">
    <citation type="submission" date="2020-11" db="EMBL/GenBank/DDBJ databases">
        <title>Enhanced detection system for hospital associated transmission using whole genome sequencing surveillance.</title>
        <authorList>
            <person name="Harrison L.H."/>
            <person name="Van Tyne D."/>
            <person name="Marsh J.W."/>
            <person name="Griffith M.P."/>
            <person name="Snyder D.J."/>
            <person name="Cooper V.S."/>
            <person name="Mustapha M."/>
        </authorList>
    </citation>
    <scope>NUCLEOTIDE SEQUENCE [LARGE SCALE GENOMIC DNA]</scope>
    <source>
        <strain evidence="6 8">CB00171</strain>
    </source>
</reference>
<gene>
    <name evidence="5" type="ORF">H7I73_00125</name>
    <name evidence="6" type="ORF">I6M80_02800</name>
</gene>